<dbReference type="Proteomes" id="UP000185770">
    <property type="component" value="Unassembled WGS sequence"/>
</dbReference>
<organism evidence="5 6">
    <name type="scientific">Serratia marcescens</name>
    <dbReference type="NCBI Taxonomy" id="615"/>
    <lineage>
        <taxon>Bacteria</taxon>
        <taxon>Pseudomonadati</taxon>
        <taxon>Pseudomonadota</taxon>
        <taxon>Gammaproteobacteria</taxon>
        <taxon>Enterobacterales</taxon>
        <taxon>Yersiniaceae</taxon>
        <taxon>Serratia</taxon>
    </lineage>
</organism>
<dbReference type="GO" id="GO:0005886">
    <property type="term" value="C:plasma membrane"/>
    <property type="evidence" value="ECO:0007669"/>
    <property type="project" value="TreeGrafter"/>
</dbReference>
<dbReference type="Pfam" id="PF16197">
    <property type="entry name" value="KAsynt_C_assoc"/>
    <property type="match status" value="1"/>
</dbReference>
<dbReference type="InterPro" id="IPR001227">
    <property type="entry name" value="Ac_transferase_dom_sf"/>
</dbReference>
<sequence>MAKDEFTCGPLDVAIIGMSGRFSGAESVPEWWDKLLAGEALTQPTCTADDSGNPWIRLRNMIADPYDFDAAFFNIPPGEALLMDPQQRVFLECCYNALEHAGYIPTQLKRVGVYGAAYANNYFIDRVYPYLKKSGDRRYLQAQIGNEKDYLCAQVAYKLGFTGPAVSVQTACSSSLVAAHLACEGLLAFQADVALAGGVTLGFLQADGYSPQGDKLVSQDGHCAPFSADATGTVYSSGAGVVVLKRLEDALRDRDRVYAVIKGGAVNNDGARRLGFVAPSVEGQVEVINTALAAAEVAPTDIALIETHGTGTPLGDEIELEALYRVFAPACAPHSIQLGAVKANLGHLGVASGIVSLMKTALTLHTGVVPSQINLVHKHKRLLQPSSPFYLSDLVTSVPQTKRIHAAVSSFGLGGTNAQLILQNWCETPAQAAQCNERRLFFFSAKTASALRQQLDVHHHALATYAEEDKDRVAYTLAQRRAHFPYRCALAAHSLAALCASLAERRHADMPFTPISAENTVVFLYPDRDDALESTMAYLLARQPDLCSRHQRLSHDVAQICVPADWTPALRQFIQQVSLSEWLIGQGISPAQHIGYQTGAAAAQYVARTLSLDNAVQQVIAAETTPGQMLADNSDLRETLANLALTAGTLMLEIGRAGTFSALYHQHAQWVGQTVFFPVLDTDTPEDVLPLLAALWQRGATVRLPEMHTAQTIGLPGYSFDRIRYEIQASETEESATLPVSYLSVSDFVEKTWRSLLCIDRYDEQTVIFEYGATSMHIISFVNSCNHIYKIGLSAADIYARPGIREHSEYISECVDDVL</sequence>
<dbReference type="RefSeq" id="WP_073532141.1">
    <property type="nucleotide sequence ID" value="NZ_MJAO01000010.1"/>
</dbReference>
<dbReference type="GO" id="GO:0006633">
    <property type="term" value="P:fatty acid biosynthetic process"/>
    <property type="evidence" value="ECO:0007669"/>
    <property type="project" value="TreeGrafter"/>
</dbReference>
<dbReference type="SUPFAM" id="SSF53901">
    <property type="entry name" value="Thiolase-like"/>
    <property type="match status" value="1"/>
</dbReference>
<dbReference type="CDD" id="cd00833">
    <property type="entry name" value="PKS"/>
    <property type="match status" value="1"/>
</dbReference>
<evidence type="ECO:0000256" key="2">
    <source>
        <dbReference type="ARBA" id="ARBA00022553"/>
    </source>
</evidence>
<evidence type="ECO:0000259" key="4">
    <source>
        <dbReference type="PROSITE" id="PS52004"/>
    </source>
</evidence>
<evidence type="ECO:0000313" key="6">
    <source>
        <dbReference type="Proteomes" id="UP000185770"/>
    </source>
</evidence>
<dbReference type="PANTHER" id="PTHR43775">
    <property type="entry name" value="FATTY ACID SYNTHASE"/>
    <property type="match status" value="1"/>
</dbReference>
<dbReference type="InterPro" id="IPR032821">
    <property type="entry name" value="PKS_assoc"/>
</dbReference>
<dbReference type="EMBL" id="MJAO01000010">
    <property type="protein sequence ID" value="OKB66471.1"/>
    <property type="molecule type" value="Genomic_DNA"/>
</dbReference>
<gene>
    <name evidence="5" type="ORF">BHU62_11350</name>
</gene>
<dbReference type="GO" id="GO:0004312">
    <property type="term" value="F:fatty acid synthase activity"/>
    <property type="evidence" value="ECO:0007669"/>
    <property type="project" value="TreeGrafter"/>
</dbReference>
<dbReference type="OrthoDB" id="7671190at2"/>
<dbReference type="InterPro" id="IPR020841">
    <property type="entry name" value="PKS_Beta-ketoAc_synthase_dom"/>
</dbReference>
<evidence type="ECO:0000313" key="5">
    <source>
        <dbReference type="EMBL" id="OKB66471.1"/>
    </source>
</evidence>
<dbReference type="AlphaFoldDB" id="A0A1Q4P011"/>
<dbReference type="PROSITE" id="PS52004">
    <property type="entry name" value="KS3_2"/>
    <property type="match status" value="1"/>
</dbReference>
<keyword evidence="2" id="KW-0597">Phosphoprotein</keyword>
<protein>
    <submittedName>
        <fullName evidence="5">Polyketide synthase</fullName>
    </submittedName>
</protein>
<dbReference type="SUPFAM" id="SSF47336">
    <property type="entry name" value="ACP-like"/>
    <property type="match status" value="1"/>
</dbReference>
<dbReference type="Gene3D" id="1.10.1240.100">
    <property type="match status" value="1"/>
</dbReference>
<dbReference type="Gene3D" id="1.10.1200.10">
    <property type="entry name" value="ACP-like"/>
    <property type="match status" value="1"/>
</dbReference>
<dbReference type="InterPro" id="IPR016039">
    <property type="entry name" value="Thiolase-like"/>
</dbReference>
<accession>A0A1Q4P011</accession>
<dbReference type="InterPro" id="IPR050091">
    <property type="entry name" value="PKS_NRPS_Biosynth_Enz"/>
</dbReference>
<dbReference type="SMART" id="SM00825">
    <property type="entry name" value="PKS_KS"/>
    <property type="match status" value="1"/>
</dbReference>
<feature type="domain" description="Ketosynthase family 3 (KS3)" evidence="4">
    <location>
        <begin position="10"/>
        <end position="424"/>
    </location>
</feature>
<dbReference type="InterPro" id="IPR014030">
    <property type="entry name" value="Ketoacyl_synth_N"/>
</dbReference>
<dbReference type="GO" id="GO:0071770">
    <property type="term" value="P:DIM/DIP cell wall layer assembly"/>
    <property type="evidence" value="ECO:0007669"/>
    <property type="project" value="TreeGrafter"/>
</dbReference>
<reference evidence="5 6" key="1">
    <citation type="submission" date="2016-09" db="EMBL/GenBank/DDBJ databases">
        <title>Serratia marcescens MSU-97 and epiphytic antimycotic-producing bacteria.</title>
        <authorList>
            <person name="Matilla M.A."/>
        </authorList>
    </citation>
    <scope>NUCLEOTIDE SEQUENCE [LARGE SCALE GENOMIC DNA]</scope>
    <source>
        <strain evidence="5 6">MSU-97</strain>
    </source>
</reference>
<comment type="caution">
    <text evidence="5">The sequence shown here is derived from an EMBL/GenBank/DDBJ whole genome shotgun (WGS) entry which is preliminary data.</text>
</comment>
<dbReference type="Gene3D" id="3.30.70.3290">
    <property type="match status" value="1"/>
</dbReference>
<dbReference type="InterPro" id="IPR036736">
    <property type="entry name" value="ACP-like_sf"/>
</dbReference>
<dbReference type="Gene3D" id="3.40.366.10">
    <property type="entry name" value="Malonyl-Coenzyme A Acyl Carrier Protein, domain 2"/>
    <property type="match status" value="1"/>
</dbReference>
<dbReference type="GO" id="GO:0005737">
    <property type="term" value="C:cytoplasm"/>
    <property type="evidence" value="ECO:0007669"/>
    <property type="project" value="TreeGrafter"/>
</dbReference>
<dbReference type="Pfam" id="PF02801">
    <property type="entry name" value="Ketoacyl-synt_C"/>
    <property type="match status" value="1"/>
</dbReference>
<evidence type="ECO:0000256" key="3">
    <source>
        <dbReference type="ARBA" id="ARBA00022679"/>
    </source>
</evidence>
<keyword evidence="1" id="KW-0596">Phosphopantetheine</keyword>
<proteinExistence type="predicted"/>
<dbReference type="PANTHER" id="PTHR43775:SF37">
    <property type="entry name" value="SI:DKEY-61P9.11"/>
    <property type="match status" value="1"/>
</dbReference>
<evidence type="ECO:0000256" key="1">
    <source>
        <dbReference type="ARBA" id="ARBA00022450"/>
    </source>
</evidence>
<name>A0A1Q4P011_SERMA</name>
<dbReference type="Pfam" id="PF00109">
    <property type="entry name" value="ketoacyl-synt"/>
    <property type="match status" value="1"/>
</dbReference>
<dbReference type="Gene3D" id="3.40.47.10">
    <property type="match status" value="1"/>
</dbReference>
<dbReference type="InterPro" id="IPR014031">
    <property type="entry name" value="Ketoacyl_synth_C"/>
</dbReference>
<keyword evidence="3" id="KW-0808">Transferase</keyword>